<protein>
    <submittedName>
        <fullName evidence="1">Uncharacterized protein</fullName>
    </submittedName>
</protein>
<name>A0A0G0MXX5_9BACT</name>
<proteinExistence type="predicted"/>
<dbReference type="Proteomes" id="UP000034022">
    <property type="component" value="Unassembled WGS sequence"/>
</dbReference>
<gene>
    <name evidence="1" type="ORF">US91_C0010G0052</name>
</gene>
<reference evidence="1 2" key="1">
    <citation type="journal article" date="2015" name="Nature">
        <title>rRNA introns, odd ribosomes, and small enigmatic genomes across a large radiation of phyla.</title>
        <authorList>
            <person name="Brown C.T."/>
            <person name="Hug L.A."/>
            <person name="Thomas B.C."/>
            <person name="Sharon I."/>
            <person name="Castelle C.J."/>
            <person name="Singh A."/>
            <person name="Wilkins M.J."/>
            <person name="Williams K.H."/>
            <person name="Banfield J.F."/>
        </authorList>
    </citation>
    <scope>NUCLEOTIDE SEQUENCE [LARGE SCALE GENOMIC DNA]</scope>
</reference>
<accession>A0A0G0MXX5</accession>
<evidence type="ECO:0000313" key="2">
    <source>
        <dbReference type="Proteomes" id="UP000034022"/>
    </source>
</evidence>
<organism evidence="1 2">
    <name type="scientific">Candidatus Falkowbacteria bacterium GW2011_GWE1_38_31</name>
    <dbReference type="NCBI Taxonomy" id="1618638"/>
    <lineage>
        <taxon>Bacteria</taxon>
        <taxon>Candidatus Falkowiibacteriota</taxon>
    </lineage>
</organism>
<evidence type="ECO:0000313" key="1">
    <source>
        <dbReference type="EMBL" id="KKQ69756.1"/>
    </source>
</evidence>
<sequence>MRYIFQAIVMIGDLLFWGAMIVCTFFALQNINLLPFIVLIMIMGYKSWKNSGSFMAWNKENQIKFLKNAKKFGL</sequence>
<dbReference type="EMBL" id="LBUU01000010">
    <property type="protein sequence ID" value="KKQ69756.1"/>
    <property type="molecule type" value="Genomic_DNA"/>
</dbReference>
<dbReference type="AlphaFoldDB" id="A0A0G0MXX5"/>
<comment type="caution">
    <text evidence="1">The sequence shown here is derived from an EMBL/GenBank/DDBJ whole genome shotgun (WGS) entry which is preliminary data.</text>
</comment>